<dbReference type="Gene3D" id="2.60.40.10">
    <property type="entry name" value="Immunoglobulins"/>
    <property type="match status" value="1"/>
</dbReference>
<feature type="compositionally biased region" description="Basic and acidic residues" evidence="5">
    <location>
        <begin position="665"/>
        <end position="691"/>
    </location>
</feature>
<feature type="domain" description="Cadherin-like beta-sandwich-like" evidence="9">
    <location>
        <begin position="559"/>
        <end position="648"/>
    </location>
</feature>
<dbReference type="AlphaFoldDB" id="A0AA46AK74"/>
<dbReference type="Pfam" id="PF03442">
    <property type="entry name" value="CBM_X2"/>
    <property type="match status" value="1"/>
</dbReference>
<dbReference type="InterPro" id="IPR013783">
    <property type="entry name" value="Ig-like_fold"/>
</dbReference>
<sequence>MKMKQRLALVIILALVLSVIAPAGLPVYGDAGGSAAANHTFHINEGNITIASGTGEHAGKIAVTHQSSPSVTAFVYAADNIIITGTTTTNRVVVNSGVTANITLSDANISRTSFSLSICVFDMSGAIVNLTLVGDNFLRSNSLQPGLKVPEGATLTIKGPGSLKAENAFTGSSSAGIGGSNNQAGGIINIIGGTITAMGGNSGAGLGGGGLGNGGTINISGGTVTAIGGDYGAGIGGGTGGSGGIINITGGTVSAAGGRAAAGIGGGLNGGSGTVSISGNARVTATGGGPILERQNGWDIGSGSDNTSNGTLRIQGDGNQNPTVIFTTYGVDAGIPEGVEKPYTYCTIEGAGARDKNGVMIDGAYGPEAKDQAPLIVTGAPTSLIIGETCNLSSLISGGSTTGAITYSVSGSGVDVSHEGIVTAVEAGTAAITVTKEGDTYFSAVSTTVTVNIAAPVMPTIHPASVNYDLTAPTDRFTTITWGSAASVTAVVHGSENLVLGTDYTVNGNKLTLQADYLEALTLTAGEVMEFSIWFNNNSTETLTVHVVKGSIPSDNANLKSLTISAGTLNPGFSENALQYSVNVDNRVTSIKLTTVTADSNATVTINGTKVISGNVIPISLNTGNNMITILITAENGSTKTYAIHMNRAAASGGGGSGGGTSGSNRDKQQQTNETEKTEEIKEIEGSKDTQEASPPQKRILLTIGKREIVLNNETHQLDAMPFIDGETNRILVPLKFISEALGATVAWLPETRQVLITEGDTEILLTIGSKEVLVNGEMILIDTEPRIIPPGRTFVPLRVIGELLGATVTYDEGTREIRIEK</sequence>
<dbReference type="Pfam" id="PF12733">
    <property type="entry name" value="Cadherin-like"/>
    <property type="match status" value="1"/>
</dbReference>
<keyword evidence="1 6" id="KW-0732">Signal</keyword>
<organism evidence="10 11">
    <name type="scientific">Anoxynatronum buryatiense</name>
    <dbReference type="NCBI Taxonomy" id="489973"/>
    <lineage>
        <taxon>Bacteria</taxon>
        <taxon>Bacillati</taxon>
        <taxon>Bacillota</taxon>
        <taxon>Clostridia</taxon>
        <taxon>Eubacteriales</taxon>
        <taxon>Clostridiaceae</taxon>
        <taxon>Anoxynatronum</taxon>
    </lineage>
</organism>
<evidence type="ECO:0000259" key="9">
    <source>
        <dbReference type="Pfam" id="PF12733"/>
    </source>
</evidence>
<keyword evidence="11" id="KW-1185">Reference proteome</keyword>
<comment type="caution">
    <text evidence="10">The sequence shown here is derived from an EMBL/GenBank/DDBJ whole genome shotgun (WGS) entry which is preliminary data.</text>
</comment>
<proteinExistence type="predicted"/>
<dbReference type="PANTHER" id="PTHR40903">
    <property type="entry name" value="GLYCINE-RICH CELL WALL STRUCTURAL PROTEIN 1-LIKE"/>
    <property type="match status" value="1"/>
</dbReference>
<keyword evidence="2" id="KW-0136">Cellulose degradation</keyword>
<feature type="region of interest" description="Disordered" evidence="5">
    <location>
        <begin position="288"/>
        <end position="316"/>
    </location>
</feature>
<reference evidence="10" key="1">
    <citation type="submission" date="2017-05" db="EMBL/GenBank/DDBJ databases">
        <authorList>
            <person name="Varghese N."/>
            <person name="Submissions S."/>
        </authorList>
    </citation>
    <scope>NUCLEOTIDE SEQUENCE</scope>
    <source>
        <strain evidence="10">Su22</strain>
    </source>
</reference>
<dbReference type="InterPro" id="IPR014756">
    <property type="entry name" value="Ig_E-set"/>
</dbReference>
<keyword evidence="4" id="KW-0624">Polysaccharide degradation</keyword>
<dbReference type="InterPro" id="IPR036582">
    <property type="entry name" value="Mao_N_sf"/>
</dbReference>
<evidence type="ECO:0000256" key="1">
    <source>
        <dbReference type="ARBA" id="ARBA00022729"/>
    </source>
</evidence>
<dbReference type="SUPFAM" id="SSF55383">
    <property type="entry name" value="Copper amine oxidase, domain N"/>
    <property type="match status" value="1"/>
</dbReference>
<keyword evidence="3" id="KW-0119">Carbohydrate metabolism</keyword>
<dbReference type="EMBL" id="FXUF01000017">
    <property type="protein sequence ID" value="SMP68446.1"/>
    <property type="molecule type" value="Genomic_DNA"/>
</dbReference>
<dbReference type="SUPFAM" id="SSF81296">
    <property type="entry name" value="E set domains"/>
    <property type="match status" value="1"/>
</dbReference>
<evidence type="ECO:0000313" key="11">
    <source>
        <dbReference type="Proteomes" id="UP001158066"/>
    </source>
</evidence>
<dbReference type="InterPro" id="IPR005102">
    <property type="entry name" value="Carbo-bd_X2"/>
</dbReference>
<gene>
    <name evidence="10" type="ORF">SAMN06296020_1173</name>
</gene>
<feature type="domain" description="Carbohydrate binding X2" evidence="7">
    <location>
        <begin position="461"/>
        <end position="545"/>
    </location>
</feature>
<evidence type="ECO:0000259" key="8">
    <source>
        <dbReference type="Pfam" id="PF07833"/>
    </source>
</evidence>
<dbReference type="Gene3D" id="3.30.457.10">
    <property type="entry name" value="Copper amine oxidase-like, N-terminal domain"/>
    <property type="match status" value="1"/>
</dbReference>
<dbReference type="Pfam" id="PF07833">
    <property type="entry name" value="Cu_amine_oxidN1"/>
    <property type="match status" value="1"/>
</dbReference>
<feature type="domain" description="Copper amine oxidase-like N-terminal" evidence="8">
    <location>
        <begin position="711"/>
        <end position="820"/>
    </location>
</feature>
<dbReference type="Proteomes" id="UP001158066">
    <property type="component" value="Unassembled WGS sequence"/>
</dbReference>
<dbReference type="InterPro" id="IPR012854">
    <property type="entry name" value="Cu_amine_oxidase-like_N"/>
</dbReference>
<evidence type="ECO:0000313" key="10">
    <source>
        <dbReference type="EMBL" id="SMP68446.1"/>
    </source>
</evidence>
<feature type="chain" id="PRO_5041326780" evidence="6">
    <location>
        <begin position="24"/>
        <end position="822"/>
    </location>
</feature>
<evidence type="ECO:0000256" key="6">
    <source>
        <dbReference type="SAM" id="SignalP"/>
    </source>
</evidence>
<dbReference type="RefSeq" id="WP_283410498.1">
    <property type="nucleotide sequence ID" value="NZ_FXUF01000017.1"/>
</dbReference>
<feature type="compositionally biased region" description="Gly residues" evidence="5">
    <location>
        <begin position="652"/>
        <end position="662"/>
    </location>
</feature>
<evidence type="ECO:0000256" key="4">
    <source>
        <dbReference type="ARBA" id="ARBA00023326"/>
    </source>
</evidence>
<feature type="compositionally biased region" description="Polar residues" evidence="5">
    <location>
        <begin position="303"/>
        <end position="316"/>
    </location>
</feature>
<feature type="region of interest" description="Disordered" evidence="5">
    <location>
        <begin position="652"/>
        <end position="698"/>
    </location>
</feature>
<evidence type="ECO:0000259" key="7">
    <source>
        <dbReference type="Pfam" id="PF03442"/>
    </source>
</evidence>
<dbReference type="PANTHER" id="PTHR40903:SF1">
    <property type="entry name" value="HYPHALLY REGULATED CELL WALL PROTEIN 3"/>
    <property type="match status" value="1"/>
</dbReference>
<name>A0AA46AK74_9CLOT</name>
<accession>A0AA46AK74</accession>
<evidence type="ECO:0000256" key="3">
    <source>
        <dbReference type="ARBA" id="ARBA00023277"/>
    </source>
</evidence>
<feature type="signal peptide" evidence="6">
    <location>
        <begin position="1"/>
        <end position="23"/>
    </location>
</feature>
<protein>
    <submittedName>
        <fullName evidence="10">Carbohydrate binding domain X2</fullName>
    </submittedName>
</protein>
<evidence type="ECO:0000256" key="5">
    <source>
        <dbReference type="SAM" id="MobiDB-lite"/>
    </source>
</evidence>
<dbReference type="GO" id="GO:0030245">
    <property type="term" value="P:cellulose catabolic process"/>
    <property type="evidence" value="ECO:0007669"/>
    <property type="project" value="UniProtKB-KW"/>
</dbReference>
<evidence type="ECO:0000256" key="2">
    <source>
        <dbReference type="ARBA" id="ARBA00023001"/>
    </source>
</evidence>
<dbReference type="InterPro" id="IPR025883">
    <property type="entry name" value="Cadherin-like_domain"/>
</dbReference>